<dbReference type="GO" id="GO:0022627">
    <property type="term" value="C:cytosolic small ribosomal subunit"/>
    <property type="evidence" value="ECO:0007669"/>
    <property type="project" value="TreeGrafter"/>
</dbReference>
<dbReference type="GO" id="GO:0003735">
    <property type="term" value="F:structural constituent of ribosome"/>
    <property type="evidence" value="ECO:0007669"/>
    <property type="project" value="InterPro"/>
</dbReference>
<dbReference type="NCBIfam" id="TIGR00165">
    <property type="entry name" value="S18"/>
    <property type="match status" value="1"/>
</dbReference>
<organism evidence="6 7">
    <name type="scientific">Candidatus Kaiserbacteria bacterium RIFCSPLOWO2_12_FULL_53_8</name>
    <dbReference type="NCBI Taxonomy" id="1798529"/>
    <lineage>
        <taxon>Bacteria</taxon>
        <taxon>Candidatus Kaiseribacteriota</taxon>
    </lineage>
</organism>
<dbReference type="PANTHER" id="PTHR13479">
    <property type="entry name" value="30S RIBOSOMAL PROTEIN S18"/>
    <property type="match status" value="1"/>
</dbReference>
<protein>
    <submittedName>
        <fullName evidence="6">30S ribosomal protein S18</fullName>
    </submittedName>
</protein>
<sequence length="81" mass="9348">MPPIIKPNTGSSLPPGQRPCPFTKAGVTSIDWKDFPTLKNFTDYFGNIKKRYYTGTSLRHQKMLKQAIERARFMGLLPYRK</sequence>
<evidence type="ECO:0000256" key="3">
    <source>
        <dbReference type="ARBA" id="ARBA00023274"/>
    </source>
</evidence>
<dbReference type="AlphaFoldDB" id="A0A1F6G1I8"/>
<dbReference type="PRINTS" id="PR00974">
    <property type="entry name" value="RIBOSOMALS18"/>
</dbReference>
<name>A0A1F6G1I8_9BACT</name>
<dbReference type="Proteomes" id="UP000178601">
    <property type="component" value="Unassembled WGS sequence"/>
</dbReference>
<keyword evidence="2 4" id="KW-0689">Ribosomal protein</keyword>
<dbReference type="SUPFAM" id="SSF46911">
    <property type="entry name" value="Ribosomal protein S18"/>
    <property type="match status" value="1"/>
</dbReference>
<evidence type="ECO:0000256" key="5">
    <source>
        <dbReference type="SAM" id="MobiDB-lite"/>
    </source>
</evidence>
<accession>A0A1F6G1I8</accession>
<dbReference type="PANTHER" id="PTHR13479:SF40">
    <property type="entry name" value="SMALL RIBOSOMAL SUBUNIT PROTEIN BS18M"/>
    <property type="match status" value="1"/>
</dbReference>
<dbReference type="GO" id="GO:0006412">
    <property type="term" value="P:translation"/>
    <property type="evidence" value="ECO:0007669"/>
    <property type="project" value="InterPro"/>
</dbReference>
<dbReference type="Gene3D" id="4.10.640.10">
    <property type="entry name" value="Ribosomal protein S18"/>
    <property type="match status" value="1"/>
</dbReference>
<dbReference type="InterPro" id="IPR036870">
    <property type="entry name" value="Ribosomal_bS18_sf"/>
</dbReference>
<evidence type="ECO:0000313" key="6">
    <source>
        <dbReference type="EMBL" id="OGG91960.1"/>
    </source>
</evidence>
<evidence type="ECO:0000256" key="1">
    <source>
        <dbReference type="ARBA" id="ARBA00005589"/>
    </source>
</evidence>
<dbReference type="InterPro" id="IPR001648">
    <property type="entry name" value="Ribosomal_bS18"/>
</dbReference>
<reference evidence="6 7" key="1">
    <citation type="journal article" date="2016" name="Nat. Commun.">
        <title>Thousands of microbial genomes shed light on interconnected biogeochemical processes in an aquifer system.</title>
        <authorList>
            <person name="Anantharaman K."/>
            <person name="Brown C.T."/>
            <person name="Hug L.A."/>
            <person name="Sharon I."/>
            <person name="Castelle C.J."/>
            <person name="Probst A.J."/>
            <person name="Thomas B.C."/>
            <person name="Singh A."/>
            <person name="Wilkins M.J."/>
            <person name="Karaoz U."/>
            <person name="Brodie E.L."/>
            <person name="Williams K.H."/>
            <person name="Hubbard S.S."/>
            <person name="Banfield J.F."/>
        </authorList>
    </citation>
    <scope>NUCLEOTIDE SEQUENCE [LARGE SCALE GENOMIC DNA]</scope>
</reference>
<feature type="region of interest" description="Disordered" evidence="5">
    <location>
        <begin position="1"/>
        <end position="20"/>
    </location>
</feature>
<dbReference type="Pfam" id="PF01084">
    <property type="entry name" value="Ribosomal_S18"/>
    <property type="match status" value="1"/>
</dbReference>
<evidence type="ECO:0000256" key="4">
    <source>
        <dbReference type="RuleBase" id="RU003910"/>
    </source>
</evidence>
<comment type="similarity">
    <text evidence="1 4">Belongs to the bacterial ribosomal protein bS18 family.</text>
</comment>
<evidence type="ECO:0000313" key="7">
    <source>
        <dbReference type="Proteomes" id="UP000178601"/>
    </source>
</evidence>
<dbReference type="EMBL" id="MFMQ01000026">
    <property type="protein sequence ID" value="OGG91960.1"/>
    <property type="molecule type" value="Genomic_DNA"/>
</dbReference>
<proteinExistence type="inferred from homology"/>
<comment type="caution">
    <text evidence="6">The sequence shown here is derived from an EMBL/GenBank/DDBJ whole genome shotgun (WGS) entry which is preliminary data.</text>
</comment>
<gene>
    <name evidence="6" type="ORF">A3H16_01355</name>
</gene>
<evidence type="ECO:0000256" key="2">
    <source>
        <dbReference type="ARBA" id="ARBA00022980"/>
    </source>
</evidence>
<dbReference type="GO" id="GO:0070181">
    <property type="term" value="F:small ribosomal subunit rRNA binding"/>
    <property type="evidence" value="ECO:0007669"/>
    <property type="project" value="TreeGrafter"/>
</dbReference>
<keyword evidence="3 4" id="KW-0687">Ribonucleoprotein</keyword>